<dbReference type="AlphaFoldDB" id="A0A2B4SFP2"/>
<dbReference type="GO" id="GO:0070492">
    <property type="term" value="F:oligosaccharide binding"/>
    <property type="evidence" value="ECO:0007669"/>
    <property type="project" value="TreeGrafter"/>
</dbReference>
<dbReference type="InterPro" id="IPR002181">
    <property type="entry name" value="Fibrinogen_a/b/g_C_dom"/>
</dbReference>
<accession>A0A2B4SFP2</accession>
<name>A0A2B4SFP2_STYPI</name>
<comment type="caution">
    <text evidence="7">The sequence shown here is derived from an EMBL/GenBank/DDBJ whole genome shotgun (WGS) entry which is preliminary data.</text>
</comment>
<evidence type="ECO:0000256" key="4">
    <source>
        <dbReference type="ARBA" id="ARBA00023157"/>
    </source>
</evidence>
<dbReference type="InterPro" id="IPR036056">
    <property type="entry name" value="Fibrinogen-like_C"/>
</dbReference>
<evidence type="ECO:0000313" key="8">
    <source>
        <dbReference type="Proteomes" id="UP000225706"/>
    </source>
</evidence>
<evidence type="ECO:0000259" key="6">
    <source>
        <dbReference type="PROSITE" id="PS51406"/>
    </source>
</evidence>
<dbReference type="Proteomes" id="UP000225706">
    <property type="component" value="Unassembled WGS sequence"/>
</dbReference>
<dbReference type="GO" id="GO:0005581">
    <property type="term" value="C:collagen trimer"/>
    <property type="evidence" value="ECO:0007669"/>
    <property type="project" value="UniProtKB-KW"/>
</dbReference>
<dbReference type="InterPro" id="IPR000885">
    <property type="entry name" value="Fib_collagen_C"/>
</dbReference>
<keyword evidence="8" id="KW-1185">Reference proteome</keyword>
<evidence type="ECO:0000313" key="7">
    <source>
        <dbReference type="EMBL" id="PFX27377.1"/>
    </source>
</evidence>
<reference evidence="8" key="1">
    <citation type="journal article" date="2017" name="bioRxiv">
        <title>Comparative analysis of the genomes of Stylophora pistillata and Acropora digitifera provides evidence for extensive differences between species of corals.</title>
        <authorList>
            <person name="Voolstra C.R."/>
            <person name="Li Y."/>
            <person name="Liew Y.J."/>
            <person name="Baumgarten S."/>
            <person name="Zoccola D."/>
            <person name="Flot J.-F."/>
            <person name="Tambutte S."/>
            <person name="Allemand D."/>
            <person name="Aranda M."/>
        </authorList>
    </citation>
    <scope>NUCLEOTIDE SEQUENCE [LARGE SCALE GENOMIC DNA]</scope>
</reference>
<dbReference type="Gene3D" id="2.60.120.1000">
    <property type="match status" value="1"/>
</dbReference>
<feature type="region of interest" description="Disordered" evidence="5">
    <location>
        <begin position="288"/>
        <end position="339"/>
    </location>
</feature>
<feature type="region of interest" description="Disordered" evidence="5">
    <location>
        <begin position="182"/>
        <end position="239"/>
    </location>
</feature>
<dbReference type="PANTHER" id="PTHR16146:SF46">
    <property type="entry name" value="INTELECTIN-1A-RELATED"/>
    <property type="match status" value="1"/>
</dbReference>
<dbReference type="PANTHER" id="PTHR16146">
    <property type="entry name" value="INTELECTIN"/>
    <property type="match status" value="1"/>
</dbReference>
<organism evidence="7 8">
    <name type="scientific">Stylophora pistillata</name>
    <name type="common">Smooth cauliflower coral</name>
    <dbReference type="NCBI Taxonomy" id="50429"/>
    <lineage>
        <taxon>Eukaryota</taxon>
        <taxon>Metazoa</taxon>
        <taxon>Cnidaria</taxon>
        <taxon>Anthozoa</taxon>
        <taxon>Hexacorallia</taxon>
        <taxon>Scleractinia</taxon>
        <taxon>Astrocoeniina</taxon>
        <taxon>Pocilloporidae</taxon>
        <taxon>Stylophora</taxon>
    </lineage>
</organism>
<dbReference type="NCBIfam" id="NF040941">
    <property type="entry name" value="GGGWT_bact"/>
    <property type="match status" value="1"/>
</dbReference>
<keyword evidence="3 7" id="KW-0176">Collagen</keyword>
<dbReference type="GO" id="GO:0005615">
    <property type="term" value="C:extracellular space"/>
    <property type="evidence" value="ECO:0007669"/>
    <property type="project" value="TreeGrafter"/>
</dbReference>
<gene>
    <name evidence="7" type="primary">COL7A1</name>
    <name evidence="7" type="ORF">AWC38_SpisGene7927</name>
</gene>
<dbReference type="Pfam" id="PF01391">
    <property type="entry name" value="Collagen"/>
    <property type="match status" value="1"/>
</dbReference>
<protein>
    <submittedName>
        <fullName evidence="7">Collagen alpha-1(VII) chain</fullName>
    </submittedName>
</protein>
<sequence>MPAENFFLEQSSSWYADAASHIHPYMGDWEEVMFRFSDVNTIRVIYNRKAGAPNRDKTEFDKFLMGTTYNTHKNIYGFYKYSPADHNKRNPSSGFVTISKLHFYSNSGVSELHAGSDKWINMWNNVDGSSHKYVTSDDGRARGTKCIAGYCYLNKPIWVMVGKEHEGEKGEQGLFKVSEGTNAVKGNKGERGPKGKGGMNGLKGVRGEQGFHGKDGINRTKGPGKDETVPAGKSPQDAIKFGDTAEKCTQRISGTGSANGTPQNKCGKTDPKECCYCHDGIQGPQGVQGFQGPQGVQGFQGPQGVRGKDGCNGRDGRNGAKGQKGDTGPPGKSPQGAIKFGDTAEKCTQRTAGTVRYNASQSALQLCDGSKWLLLMTGGKGHVASRPGRHCMDILKSGGSRGSGLYWIDPNGGSTDDSFQAFCDMETEGGGWTLVATKVSPTFLFIKTTFSTSAAKTADADAASHIHPDMGDWEEVMFRFSDISTIRVIYNRKAGAPNNDKTEFDKFLMGRTYHKARNINGFYKYSPKDHNKRNPSSSFVTIVRLHFASKYGISEAHEGTDKWIDIWSLVDRLSNKYVTSDDSRALGTKCIAGYCYLNKPIWVMVR</sequence>
<proteinExistence type="predicted"/>
<dbReference type="OrthoDB" id="5959148at2759"/>
<evidence type="ECO:0000256" key="5">
    <source>
        <dbReference type="SAM" id="MobiDB-lite"/>
    </source>
</evidence>
<dbReference type="Pfam" id="PF01410">
    <property type="entry name" value="COLFI"/>
    <property type="match status" value="1"/>
</dbReference>
<dbReference type="SUPFAM" id="SSF56496">
    <property type="entry name" value="Fibrinogen C-terminal domain-like"/>
    <property type="match status" value="1"/>
</dbReference>
<evidence type="ECO:0000256" key="1">
    <source>
        <dbReference type="ARBA" id="ARBA00004613"/>
    </source>
</evidence>
<evidence type="ECO:0000256" key="2">
    <source>
        <dbReference type="ARBA" id="ARBA00022525"/>
    </source>
</evidence>
<dbReference type="GO" id="GO:0005201">
    <property type="term" value="F:extracellular matrix structural constituent"/>
    <property type="evidence" value="ECO:0007669"/>
    <property type="project" value="InterPro"/>
</dbReference>
<keyword evidence="4" id="KW-1015">Disulfide bond</keyword>
<evidence type="ECO:0000256" key="3">
    <source>
        <dbReference type="ARBA" id="ARBA00023119"/>
    </source>
</evidence>
<feature type="compositionally biased region" description="Basic and acidic residues" evidence="5">
    <location>
        <begin position="205"/>
        <end position="228"/>
    </location>
</feature>
<feature type="compositionally biased region" description="Low complexity" evidence="5">
    <location>
        <begin position="288"/>
        <end position="305"/>
    </location>
</feature>
<keyword evidence="2" id="KW-0964">Secreted</keyword>
<dbReference type="PROSITE" id="PS51406">
    <property type="entry name" value="FIBRINOGEN_C_2"/>
    <property type="match status" value="1"/>
</dbReference>
<dbReference type="InterPro" id="IPR008160">
    <property type="entry name" value="Collagen"/>
</dbReference>
<feature type="compositionally biased region" description="Basic and acidic residues" evidence="5">
    <location>
        <begin position="306"/>
        <end position="318"/>
    </location>
</feature>
<comment type="subcellular location">
    <subcellularLocation>
        <location evidence="1">Secreted</location>
    </subcellularLocation>
</comment>
<dbReference type="EMBL" id="LSMT01000105">
    <property type="protein sequence ID" value="PFX27377.1"/>
    <property type="molecule type" value="Genomic_DNA"/>
</dbReference>
<feature type="domain" description="Fibrinogen C-terminal" evidence="6">
    <location>
        <begin position="382"/>
        <end position="435"/>
    </location>
</feature>